<accession>A0A158GE83</accession>
<name>A0A158GE83_9BURK</name>
<proteinExistence type="predicted"/>
<evidence type="ECO:0000256" key="1">
    <source>
        <dbReference type="SAM" id="MobiDB-lite"/>
    </source>
</evidence>
<gene>
    <name evidence="2" type="ORF">AWB65_01869</name>
</gene>
<keyword evidence="3" id="KW-1185">Reference proteome</keyword>
<dbReference type="EMBL" id="FCNW02000006">
    <property type="protein sequence ID" value="SAL30161.1"/>
    <property type="molecule type" value="Genomic_DNA"/>
</dbReference>
<feature type="compositionally biased region" description="Low complexity" evidence="1">
    <location>
        <begin position="70"/>
        <end position="84"/>
    </location>
</feature>
<dbReference type="Proteomes" id="UP000054977">
    <property type="component" value="Unassembled WGS sequence"/>
</dbReference>
<protein>
    <submittedName>
        <fullName evidence="2">Uncharacterized protein</fullName>
    </submittedName>
</protein>
<reference evidence="2" key="1">
    <citation type="submission" date="2016-01" db="EMBL/GenBank/DDBJ databases">
        <authorList>
            <person name="Peeters C."/>
        </authorList>
    </citation>
    <scope>NUCLEOTIDE SEQUENCE [LARGE SCALE GENOMIC DNA]</scope>
    <source>
        <strain evidence="2">LMG 22934</strain>
    </source>
</reference>
<feature type="region of interest" description="Disordered" evidence="1">
    <location>
        <begin position="52"/>
        <end position="84"/>
    </location>
</feature>
<sequence length="84" mass="9163">MKKPAPAKARSEEALRIVPGHLKVLSDHALCLMRIGMRYVFCTRSYVDLRPRRPGRGQPSPFGLSGNQISVTSSVGGVSRGSLR</sequence>
<comment type="caution">
    <text evidence="2">The sequence shown here is derived from an EMBL/GenBank/DDBJ whole genome shotgun (WGS) entry which is preliminary data.</text>
</comment>
<organism evidence="2 3">
    <name type="scientific">Caballeronia humi</name>
    <dbReference type="NCBI Taxonomy" id="326474"/>
    <lineage>
        <taxon>Bacteria</taxon>
        <taxon>Pseudomonadati</taxon>
        <taxon>Pseudomonadota</taxon>
        <taxon>Betaproteobacteria</taxon>
        <taxon>Burkholderiales</taxon>
        <taxon>Burkholderiaceae</taxon>
        <taxon>Caballeronia</taxon>
    </lineage>
</organism>
<evidence type="ECO:0000313" key="2">
    <source>
        <dbReference type="EMBL" id="SAL30161.1"/>
    </source>
</evidence>
<dbReference type="AlphaFoldDB" id="A0A158GE83"/>
<evidence type="ECO:0000313" key="3">
    <source>
        <dbReference type="Proteomes" id="UP000054977"/>
    </source>
</evidence>